<proteinExistence type="inferred from homology"/>
<keyword evidence="2 5" id="KW-0378">Hydrolase</keyword>
<sequence length="339" mass="36356">MTTRSAVVPVRGSLRSRCAARVTASTLRPIASRLPYDKGGVQVARVLVEVAMRLCGSRLRGTRVTAVSDNGVVGEWVDATKPGFPDENVSDQNASGEAAGVVLYLHGSAYAICSARTHRGLASRLSREAGLPVFVVDYRLAPEHPFPSAADDIERAYRWLLERGYDPGNIVVAGDSAGGHLALDLVIDNARRSIPQPAAVVLFSPLIDLMFDLAEGRERVRRDPMISAAGARALTTLYTTGQEPDIPRLRLAVEAGTVLPPFLVQAGGAEMLVADAEYLRDLVEANAGTCTLEIWPDQMHVFQALDRVSPEAAPALRRAAQFLRSELGLTAVPFGHSAL</sequence>
<dbReference type="PROSITE" id="PS01174">
    <property type="entry name" value="LIPASE_GDXG_SER"/>
    <property type="match status" value="1"/>
</dbReference>
<dbReference type="Gene3D" id="3.40.50.1820">
    <property type="entry name" value="alpha/beta hydrolase"/>
    <property type="match status" value="1"/>
</dbReference>
<evidence type="ECO:0000313" key="5">
    <source>
        <dbReference type="EMBL" id="PHV66617.1"/>
    </source>
</evidence>
<comment type="similarity">
    <text evidence="1">Belongs to the 'GDXG' lipolytic enzyme family.</text>
</comment>
<evidence type="ECO:0000256" key="1">
    <source>
        <dbReference type="ARBA" id="ARBA00010515"/>
    </source>
</evidence>
<evidence type="ECO:0000256" key="3">
    <source>
        <dbReference type="PROSITE-ProRule" id="PRU10038"/>
    </source>
</evidence>
<dbReference type="InterPro" id="IPR029058">
    <property type="entry name" value="AB_hydrolase_fold"/>
</dbReference>
<reference evidence="5 6" key="1">
    <citation type="submission" date="2017-10" db="EMBL/GenBank/DDBJ databases">
        <title>The draft genome sequence of Williamsia sp. BULT 1.1 isolated from the semi-arid grassland soils from South Africa.</title>
        <authorList>
            <person name="Kabwe M.H."/>
            <person name="Govender N."/>
            <person name="Mutseka Lunga P."/>
            <person name="Vikram S."/>
            <person name="Makhalanyane T.P."/>
        </authorList>
    </citation>
    <scope>NUCLEOTIDE SEQUENCE [LARGE SCALE GENOMIC DNA]</scope>
    <source>
        <strain evidence="5 6">BULT 1.1</strain>
    </source>
</reference>
<dbReference type="EMBL" id="PEBD01000008">
    <property type="protein sequence ID" value="PHV66617.1"/>
    <property type="molecule type" value="Genomic_DNA"/>
</dbReference>
<dbReference type="AlphaFoldDB" id="A0A2G3PLC0"/>
<comment type="caution">
    <text evidence="5">The sequence shown here is derived from an EMBL/GenBank/DDBJ whole genome shotgun (WGS) entry which is preliminary data.</text>
</comment>
<feature type="active site" evidence="3">
    <location>
        <position position="176"/>
    </location>
</feature>
<dbReference type="GO" id="GO:0004806">
    <property type="term" value="F:triacylglycerol lipase activity"/>
    <property type="evidence" value="ECO:0007669"/>
    <property type="project" value="TreeGrafter"/>
</dbReference>
<protein>
    <submittedName>
        <fullName evidence="5">Alpha/beta hydrolase</fullName>
    </submittedName>
</protein>
<dbReference type="InterPro" id="IPR050300">
    <property type="entry name" value="GDXG_lipolytic_enzyme"/>
</dbReference>
<dbReference type="PANTHER" id="PTHR48081:SF30">
    <property type="entry name" value="ACETYL-HYDROLASE LIPR-RELATED"/>
    <property type="match status" value="1"/>
</dbReference>
<dbReference type="InterPro" id="IPR033140">
    <property type="entry name" value="Lipase_GDXG_put_SER_AS"/>
</dbReference>
<dbReference type="RefSeq" id="WP_099382653.1">
    <property type="nucleotide sequence ID" value="NZ_PEBD01000008.1"/>
</dbReference>
<dbReference type="Proteomes" id="UP000225108">
    <property type="component" value="Unassembled WGS sequence"/>
</dbReference>
<dbReference type="Pfam" id="PF07859">
    <property type="entry name" value="Abhydrolase_3"/>
    <property type="match status" value="1"/>
</dbReference>
<organism evidence="5 6">
    <name type="scientific">Williamsia marianensis</name>
    <dbReference type="NCBI Taxonomy" id="85044"/>
    <lineage>
        <taxon>Bacteria</taxon>
        <taxon>Bacillati</taxon>
        <taxon>Actinomycetota</taxon>
        <taxon>Actinomycetes</taxon>
        <taxon>Mycobacteriales</taxon>
        <taxon>Nocardiaceae</taxon>
        <taxon>Williamsia</taxon>
    </lineage>
</organism>
<dbReference type="SUPFAM" id="SSF53474">
    <property type="entry name" value="alpha/beta-Hydrolases"/>
    <property type="match status" value="1"/>
</dbReference>
<name>A0A2G3PLC0_WILMA</name>
<feature type="domain" description="Alpha/beta hydrolase fold-3" evidence="4">
    <location>
        <begin position="102"/>
        <end position="303"/>
    </location>
</feature>
<dbReference type="InterPro" id="IPR013094">
    <property type="entry name" value="AB_hydrolase_3"/>
</dbReference>
<evidence type="ECO:0000313" key="6">
    <source>
        <dbReference type="Proteomes" id="UP000225108"/>
    </source>
</evidence>
<gene>
    <name evidence="5" type="ORF">CSW57_09945</name>
</gene>
<evidence type="ECO:0000259" key="4">
    <source>
        <dbReference type="Pfam" id="PF07859"/>
    </source>
</evidence>
<dbReference type="PANTHER" id="PTHR48081">
    <property type="entry name" value="AB HYDROLASE SUPERFAMILY PROTEIN C4A8.06C"/>
    <property type="match status" value="1"/>
</dbReference>
<accession>A0A2G3PLC0</accession>
<evidence type="ECO:0000256" key="2">
    <source>
        <dbReference type="ARBA" id="ARBA00022801"/>
    </source>
</evidence>